<dbReference type="Gene3D" id="3.40.50.300">
    <property type="entry name" value="P-loop containing nucleotide triphosphate hydrolases"/>
    <property type="match status" value="1"/>
</dbReference>
<keyword evidence="7" id="KW-1185">Reference proteome</keyword>
<comment type="similarity">
    <text evidence="1">Belongs to the ABC transporter superfamily.</text>
</comment>
<evidence type="ECO:0000259" key="5">
    <source>
        <dbReference type="PROSITE" id="PS50893"/>
    </source>
</evidence>
<dbReference type="PROSITE" id="PS50893">
    <property type="entry name" value="ABC_TRANSPORTER_2"/>
    <property type="match status" value="1"/>
</dbReference>
<dbReference type="InterPro" id="IPR027417">
    <property type="entry name" value="P-loop_NTPase"/>
</dbReference>
<dbReference type="SMART" id="SM00382">
    <property type="entry name" value="AAA"/>
    <property type="match status" value="1"/>
</dbReference>
<dbReference type="GO" id="GO:0005524">
    <property type="term" value="F:ATP binding"/>
    <property type="evidence" value="ECO:0007669"/>
    <property type="project" value="UniProtKB-KW"/>
</dbReference>
<keyword evidence="3" id="KW-0547">Nucleotide-binding</keyword>
<dbReference type="InterPro" id="IPR003439">
    <property type="entry name" value="ABC_transporter-like_ATP-bd"/>
</dbReference>
<name>A0ABT2TC61_9FIRM</name>
<dbReference type="Pfam" id="PF00005">
    <property type="entry name" value="ABC_tran"/>
    <property type="match status" value="1"/>
</dbReference>
<comment type="caution">
    <text evidence="6">The sequence shown here is derived from an EMBL/GenBank/DDBJ whole genome shotgun (WGS) entry which is preliminary data.</text>
</comment>
<dbReference type="PANTHER" id="PTHR43335:SF8">
    <property type="entry name" value="ABC TRANSPORTER, ATP-BINDING PROTEIN"/>
    <property type="match status" value="1"/>
</dbReference>
<dbReference type="PANTHER" id="PTHR43335">
    <property type="entry name" value="ABC TRANSPORTER, ATP-BINDING PROTEIN"/>
    <property type="match status" value="1"/>
</dbReference>
<keyword evidence="4 6" id="KW-0067">ATP-binding</keyword>
<evidence type="ECO:0000256" key="3">
    <source>
        <dbReference type="ARBA" id="ARBA00022741"/>
    </source>
</evidence>
<evidence type="ECO:0000313" key="7">
    <source>
        <dbReference type="Proteomes" id="UP001652394"/>
    </source>
</evidence>
<evidence type="ECO:0000256" key="2">
    <source>
        <dbReference type="ARBA" id="ARBA00022448"/>
    </source>
</evidence>
<accession>A0ABT2TC61</accession>
<dbReference type="Proteomes" id="UP001652394">
    <property type="component" value="Unassembled WGS sequence"/>
</dbReference>
<reference evidence="6 7" key="1">
    <citation type="journal article" date="2021" name="ISME Commun">
        <title>Automated analysis of genomic sequences facilitates high-throughput and comprehensive description of bacteria.</title>
        <authorList>
            <person name="Hitch T.C.A."/>
        </authorList>
    </citation>
    <scope>NUCLEOTIDE SEQUENCE [LARGE SCALE GENOMIC DNA]</scope>
    <source>
        <strain evidence="6 7">H2_18</strain>
    </source>
</reference>
<sequence>MCVVELSSVSKVYGRKRAVDHLDMTVHKGDIYGFIGRNGAGKSTTLKMICGLAAPTEGAIRLFGKTGHNDIIRKRTGMLIENAGLYPGLSARENMLLKARCLGLIDARQKTEELLAFTGLADTGNRKTKHFSMGMKQRLGIALALLGNPDLLILDEPINGLDPEGIREIRSMLVHLNEEQGMTIIISSHILGELSKIASRYGIIKDGSMIQQLPAAQLAKNCRDYLLVRVNNAKSASVLLEEHLQLSDYKIYPNGEIHIYSPCDPQLISQTFLESGISIQELYRHQQDLESYFLHLMGGEEHV</sequence>
<evidence type="ECO:0000256" key="1">
    <source>
        <dbReference type="ARBA" id="ARBA00005417"/>
    </source>
</evidence>
<evidence type="ECO:0000256" key="4">
    <source>
        <dbReference type="ARBA" id="ARBA00022840"/>
    </source>
</evidence>
<organism evidence="6 7">
    <name type="scientific">Faecalicatena acetigenes</name>
    <dbReference type="NCBI Taxonomy" id="2981790"/>
    <lineage>
        <taxon>Bacteria</taxon>
        <taxon>Bacillati</taxon>
        <taxon>Bacillota</taxon>
        <taxon>Clostridia</taxon>
        <taxon>Lachnospirales</taxon>
        <taxon>Lachnospiraceae</taxon>
        <taxon>Faecalicatena</taxon>
    </lineage>
</organism>
<evidence type="ECO:0000313" key="6">
    <source>
        <dbReference type="EMBL" id="MCU6747870.1"/>
    </source>
</evidence>
<proteinExistence type="inferred from homology"/>
<feature type="domain" description="ABC transporter" evidence="5">
    <location>
        <begin position="4"/>
        <end position="231"/>
    </location>
</feature>
<keyword evidence="2" id="KW-0813">Transport</keyword>
<dbReference type="RefSeq" id="WP_059068874.1">
    <property type="nucleotide sequence ID" value="NZ_JAOQJX010000013.1"/>
</dbReference>
<dbReference type="SUPFAM" id="SSF52540">
    <property type="entry name" value="P-loop containing nucleoside triphosphate hydrolases"/>
    <property type="match status" value="1"/>
</dbReference>
<gene>
    <name evidence="6" type="ORF">OCV51_09430</name>
</gene>
<dbReference type="EMBL" id="JAOQJX010000013">
    <property type="protein sequence ID" value="MCU6747870.1"/>
    <property type="molecule type" value="Genomic_DNA"/>
</dbReference>
<protein>
    <submittedName>
        <fullName evidence="6">ATP-binding cassette domain-containing protein</fullName>
    </submittedName>
</protein>
<dbReference type="InterPro" id="IPR003593">
    <property type="entry name" value="AAA+_ATPase"/>
</dbReference>